<evidence type="ECO:0000256" key="12">
    <source>
        <dbReference type="RuleBase" id="RU368001"/>
    </source>
</evidence>
<evidence type="ECO:0000313" key="17">
    <source>
        <dbReference type="EMBL" id="KAJ3051106.1"/>
    </source>
</evidence>
<dbReference type="InterPro" id="IPR038718">
    <property type="entry name" value="SNF2-like_sf"/>
</dbReference>
<dbReference type="Proteomes" id="UP001212841">
    <property type="component" value="Unassembled WGS sequence"/>
</dbReference>
<protein>
    <recommendedName>
        <fullName evidence="3 12">Chromatin-remodeling ATPase INO80</fullName>
        <ecNumber evidence="12">3.6.4.-</ecNumber>
    </recommendedName>
</protein>
<evidence type="ECO:0000256" key="8">
    <source>
        <dbReference type="ARBA" id="ARBA00023125"/>
    </source>
</evidence>
<evidence type="ECO:0000259" key="16">
    <source>
        <dbReference type="PROSITE" id="PS51413"/>
    </source>
</evidence>
<dbReference type="InterPro" id="IPR014001">
    <property type="entry name" value="Helicase_ATP-bd"/>
</dbReference>
<feature type="domain" description="DBINO" evidence="16">
    <location>
        <begin position="302"/>
        <end position="428"/>
    </location>
</feature>
<evidence type="ECO:0000313" key="18">
    <source>
        <dbReference type="Proteomes" id="UP001212841"/>
    </source>
</evidence>
<dbReference type="SUPFAM" id="SSF52540">
    <property type="entry name" value="P-loop containing nucleoside triphosphate hydrolases"/>
    <property type="match status" value="1"/>
</dbReference>
<comment type="function">
    <text evidence="12">ATPase component of the INO80 complex which remodels chromatin by shifting nucleosomes and is involved in DNA repair.</text>
</comment>
<dbReference type="AlphaFoldDB" id="A0AAD5SD10"/>
<comment type="domain">
    <text evidence="12">The DBINO region is involved in binding to DNA.</text>
</comment>
<dbReference type="GO" id="GO:0003677">
    <property type="term" value="F:DNA binding"/>
    <property type="evidence" value="ECO:0007669"/>
    <property type="project" value="UniProtKB-UniRule"/>
</dbReference>
<dbReference type="GO" id="GO:0016887">
    <property type="term" value="F:ATP hydrolysis activity"/>
    <property type="evidence" value="ECO:0007669"/>
    <property type="project" value="TreeGrafter"/>
</dbReference>
<keyword evidence="13" id="KW-0175">Coiled coil</keyword>
<dbReference type="GO" id="GO:0042393">
    <property type="term" value="F:histone binding"/>
    <property type="evidence" value="ECO:0007669"/>
    <property type="project" value="TreeGrafter"/>
</dbReference>
<feature type="region of interest" description="Disordered" evidence="14">
    <location>
        <begin position="162"/>
        <end position="191"/>
    </location>
</feature>
<evidence type="ECO:0000256" key="13">
    <source>
        <dbReference type="SAM" id="Coils"/>
    </source>
</evidence>
<dbReference type="Pfam" id="PF13892">
    <property type="entry name" value="DBINO"/>
    <property type="match status" value="1"/>
</dbReference>
<keyword evidence="4" id="KW-0547">Nucleotide-binding</keyword>
<evidence type="ECO:0000256" key="1">
    <source>
        <dbReference type="ARBA" id="ARBA00004123"/>
    </source>
</evidence>
<evidence type="ECO:0000256" key="9">
    <source>
        <dbReference type="ARBA" id="ARBA00023159"/>
    </source>
</evidence>
<dbReference type="PROSITE" id="PS51192">
    <property type="entry name" value="HELICASE_ATP_BIND_1"/>
    <property type="match status" value="1"/>
</dbReference>
<accession>A0AAD5SD10</accession>
<evidence type="ECO:0000256" key="14">
    <source>
        <dbReference type="SAM" id="MobiDB-lite"/>
    </source>
</evidence>
<keyword evidence="18" id="KW-1185">Reference proteome</keyword>
<reference evidence="17" key="1">
    <citation type="submission" date="2020-05" db="EMBL/GenBank/DDBJ databases">
        <title>Phylogenomic resolution of chytrid fungi.</title>
        <authorList>
            <person name="Stajich J.E."/>
            <person name="Amses K."/>
            <person name="Simmons R."/>
            <person name="Seto K."/>
            <person name="Myers J."/>
            <person name="Bonds A."/>
            <person name="Quandt C.A."/>
            <person name="Barry K."/>
            <person name="Liu P."/>
            <person name="Grigoriev I."/>
            <person name="Longcore J.E."/>
            <person name="James T.Y."/>
        </authorList>
    </citation>
    <scope>NUCLEOTIDE SEQUENCE</scope>
    <source>
        <strain evidence="17">JEL0318</strain>
    </source>
</reference>
<comment type="similarity">
    <text evidence="2 12">Belongs to the SNF2/RAD54 helicase family.</text>
</comment>
<keyword evidence="17" id="KW-0347">Helicase</keyword>
<dbReference type="EC" id="3.6.4.-" evidence="12"/>
<organism evidence="17 18">
    <name type="scientific">Rhizophlyctis rosea</name>
    <dbReference type="NCBI Taxonomy" id="64517"/>
    <lineage>
        <taxon>Eukaryota</taxon>
        <taxon>Fungi</taxon>
        <taxon>Fungi incertae sedis</taxon>
        <taxon>Chytridiomycota</taxon>
        <taxon>Chytridiomycota incertae sedis</taxon>
        <taxon>Chytridiomycetes</taxon>
        <taxon>Rhizophlyctidales</taxon>
        <taxon>Rhizophlyctidaceae</taxon>
        <taxon>Rhizophlyctis</taxon>
    </lineage>
</organism>
<dbReference type="GO" id="GO:0006281">
    <property type="term" value="P:DNA repair"/>
    <property type="evidence" value="ECO:0007669"/>
    <property type="project" value="UniProtKB-UniRule"/>
</dbReference>
<feature type="domain" description="Helicase ATP-binding" evidence="15">
    <location>
        <begin position="546"/>
        <end position="717"/>
    </location>
</feature>
<keyword evidence="6 12" id="KW-0378">Hydrolase</keyword>
<dbReference type="InterPro" id="IPR050520">
    <property type="entry name" value="INO80/SWR1_helicase"/>
</dbReference>
<comment type="catalytic activity">
    <reaction evidence="12">
        <text>ATP + H2O = ADP + phosphate + H(+)</text>
        <dbReference type="Rhea" id="RHEA:13065"/>
        <dbReference type="ChEBI" id="CHEBI:15377"/>
        <dbReference type="ChEBI" id="CHEBI:15378"/>
        <dbReference type="ChEBI" id="CHEBI:30616"/>
        <dbReference type="ChEBI" id="CHEBI:43474"/>
        <dbReference type="ChEBI" id="CHEBI:456216"/>
    </reaction>
</comment>
<dbReference type="GO" id="GO:0140658">
    <property type="term" value="F:ATP-dependent chromatin remodeler activity"/>
    <property type="evidence" value="ECO:0007669"/>
    <property type="project" value="InterPro"/>
</dbReference>
<dbReference type="GO" id="GO:0005524">
    <property type="term" value="F:ATP binding"/>
    <property type="evidence" value="ECO:0007669"/>
    <property type="project" value="UniProtKB-UniRule"/>
</dbReference>
<dbReference type="Gene3D" id="3.40.50.10810">
    <property type="entry name" value="Tandem AAA-ATPase domain"/>
    <property type="match status" value="1"/>
</dbReference>
<dbReference type="GO" id="GO:0060255">
    <property type="term" value="P:regulation of macromolecule metabolic process"/>
    <property type="evidence" value="ECO:0007669"/>
    <property type="project" value="UniProtKB-ARBA"/>
</dbReference>
<keyword evidence="9" id="KW-0010">Activator</keyword>
<dbReference type="FunFam" id="3.40.50.10810:FF:000006">
    <property type="entry name" value="Putative DNA helicase INO80"/>
    <property type="match status" value="1"/>
</dbReference>
<dbReference type="InterPro" id="IPR020838">
    <property type="entry name" value="DBINO"/>
</dbReference>
<dbReference type="EMBL" id="JADGJD010000434">
    <property type="protein sequence ID" value="KAJ3051106.1"/>
    <property type="molecule type" value="Genomic_DNA"/>
</dbReference>
<feature type="region of interest" description="Disordered" evidence="14">
    <location>
        <begin position="1"/>
        <end position="142"/>
    </location>
</feature>
<dbReference type="InterPro" id="IPR031047">
    <property type="entry name" value="DEXQc_INO80"/>
</dbReference>
<feature type="coiled-coil region" evidence="13">
    <location>
        <begin position="367"/>
        <end position="411"/>
    </location>
</feature>
<feature type="non-terminal residue" evidence="17">
    <location>
        <position position="1"/>
    </location>
</feature>
<evidence type="ECO:0000259" key="15">
    <source>
        <dbReference type="PROSITE" id="PS51192"/>
    </source>
</evidence>
<proteinExistence type="inferred from homology"/>
<dbReference type="InterPro" id="IPR000330">
    <property type="entry name" value="SNF2_N"/>
</dbReference>
<comment type="subunit">
    <text evidence="12">Component of the INO80 chromatin-remodeling complex.</text>
</comment>
<dbReference type="CDD" id="cd18002">
    <property type="entry name" value="DEXQc_INO80"/>
    <property type="match status" value="1"/>
</dbReference>
<keyword evidence="11" id="KW-0539">Nucleus</keyword>
<feature type="compositionally biased region" description="Basic and acidic residues" evidence="14">
    <location>
        <begin position="478"/>
        <end position="491"/>
    </location>
</feature>
<dbReference type="PANTHER" id="PTHR45685:SF2">
    <property type="entry name" value="CHROMATIN-REMODELING ATPASE INO80"/>
    <property type="match status" value="1"/>
</dbReference>
<dbReference type="InterPro" id="IPR027417">
    <property type="entry name" value="P-loop_NTPase"/>
</dbReference>
<feature type="region of interest" description="Disordered" evidence="14">
    <location>
        <begin position="475"/>
        <end position="498"/>
    </location>
</feature>
<dbReference type="PROSITE" id="PS51413">
    <property type="entry name" value="DBINO"/>
    <property type="match status" value="1"/>
</dbReference>
<feature type="compositionally biased region" description="Acidic residues" evidence="14">
    <location>
        <begin position="166"/>
        <end position="179"/>
    </location>
</feature>
<keyword evidence="5 12" id="KW-0227">DNA damage</keyword>
<comment type="subcellular location">
    <subcellularLocation>
        <location evidence="1 12">Nucleus</location>
    </subcellularLocation>
</comment>
<name>A0AAD5SD10_9FUNG</name>
<feature type="compositionally biased region" description="Polar residues" evidence="14">
    <location>
        <begin position="1"/>
        <end position="20"/>
    </location>
</feature>
<evidence type="ECO:0000256" key="4">
    <source>
        <dbReference type="ARBA" id="ARBA00022741"/>
    </source>
</evidence>
<dbReference type="PANTHER" id="PTHR45685">
    <property type="entry name" value="HELICASE SRCAP-RELATED"/>
    <property type="match status" value="1"/>
</dbReference>
<evidence type="ECO:0000256" key="10">
    <source>
        <dbReference type="ARBA" id="ARBA00023204"/>
    </source>
</evidence>
<keyword evidence="10 12" id="KW-0234">DNA repair</keyword>
<evidence type="ECO:0000256" key="5">
    <source>
        <dbReference type="ARBA" id="ARBA00022763"/>
    </source>
</evidence>
<evidence type="ECO:0000256" key="7">
    <source>
        <dbReference type="ARBA" id="ARBA00022840"/>
    </source>
</evidence>
<feature type="compositionally biased region" description="Basic and acidic residues" evidence="14">
    <location>
        <begin position="32"/>
        <end position="57"/>
    </location>
</feature>
<feature type="compositionally biased region" description="Basic and acidic residues" evidence="14">
    <location>
        <begin position="75"/>
        <end position="84"/>
    </location>
</feature>
<dbReference type="SMART" id="SM00487">
    <property type="entry name" value="DEXDc"/>
    <property type="match status" value="1"/>
</dbReference>
<evidence type="ECO:0000256" key="11">
    <source>
        <dbReference type="ARBA" id="ARBA00023242"/>
    </source>
</evidence>
<gene>
    <name evidence="17" type="primary">INO80_2</name>
    <name evidence="17" type="ORF">HK097_007919</name>
</gene>
<dbReference type="GO" id="GO:0031011">
    <property type="term" value="C:Ino80 complex"/>
    <property type="evidence" value="ECO:0007669"/>
    <property type="project" value="UniProtKB-UniRule"/>
</dbReference>
<sequence>MPRNAQPETQRAPSASTSRPALSIASLINPHGGKEEVSRSEGRGVRHANERGSREGEQSSNGRPGLGPVGADWQQGRKRERSPDTEEEDKPSKRYVKHLGSSPDHRSANRYPSIDLNSRHRSGAPSSRSIAPEGSYTHTPLHEDSPAALAAIRRRAPLPLHRAQDDTDDENASSSDPDDVSGPVGGPAALRPYQRNQLLQYMLRIRRMNLEVVAVEEKRFQRRVARTRKKVKRMFKQASAVGGAGMEVNGVDAGIGDMRNDGVREGPVEVVVQSVPVEPEIVDPEEMRKRQLMDLENVRHNIWMTIANRDMPKAHRLMAQSISIRAANLRKISFLAQRESRKHRLAPPNRTTKELSLRAKKATREMLMFWKRNEKEERELRKKAEKEAMERRRVEEEMREQKRQARKLNFLITQTELYSHFIGKKIEDRGKGAVEGGSDDRAENLEEIDFDEVDDAELERRARDSAQQALAKQMEATKAFDESARARRLEAETEGEAGGDVAMSESVDQMDFLNPSSMPAEAEIEQPKMLTCKLKAYQLKGLNWLGNLYEQGINGILADEMGLGKTVQSISLMAYLAETHNIWGPFLVISPASTLHNWQQEVARFTPQLKALPYWGNQQDRKVLRKFWNKKKLYSKDAPFHVLITSYQLIVSDEKHFGRIKWQYMILDEAQAIKSSTSARWKTLLGFDCRNRLLLTGTPIQNSMQELWALLHFIMPTLFDSHEEFSEWFSKDIESHAENKGTLNEEQLRRLHMILKPFMLRRIKKDVENELGDKVEVEVSCALTSRQRRMYAGLKGKIGVRELLEKVSSLRDGDSEGMDNLMNLVIQFRKVCNHPELFERADVVSPVFAISPEDVGISRSPGRKEEVWEVPYAARGGV</sequence>
<evidence type="ECO:0000256" key="6">
    <source>
        <dbReference type="ARBA" id="ARBA00022801"/>
    </source>
</evidence>
<dbReference type="GO" id="GO:0004386">
    <property type="term" value="F:helicase activity"/>
    <property type="evidence" value="ECO:0007669"/>
    <property type="project" value="UniProtKB-KW"/>
</dbReference>
<dbReference type="Pfam" id="PF00176">
    <property type="entry name" value="SNF2-rel_dom"/>
    <property type="match status" value="1"/>
</dbReference>
<comment type="caution">
    <text evidence="17">The sequence shown here is derived from an EMBL/GenBank/DDBJ whole genome shotgun (WGS) entry which is preliminary data.</text>
</comment>
<evidence type="ECO:0000256" key="2">
    <source>
        <dbReference type="ARBA" id="ARBA00007025"/>
    </source>
</evidence>
<dbReference type="GO" id="GO:0006351">
    <property type="term" value="P:DNA-templated transcription"/>
    <property type="evidence" value="ECO:0007669"/>
    <property type="project" value="InterPro"/>
</dbReference>
<keyword evidence="8 12" id="KW-0238">DNA-binding</keyword>
<keyword evidence="7 12" id="KW-0067">ATP-binding</keyword>
<evidence type="ECO:0000256" key="3">
    <source>
        <dbReference type="ARBA" id="ARBA00019805"/>
    </source>
</evidence>